<comment type="caution">
    <text evidence="3">The sequence shown here is derived from an EMBL/GenBank/DDBJ whole genome shotgun (WGS) entry which is preliminary data.</text>
</comment>
<keyword evidence="1" id="KW-0732">Signal</keyword>
<dbReference type="OrthoDB" id="3507155at2"/>
<dbReference type="PROSITE" id="PS00134">
    <property type="entry name" value="TRYPSIN_HIS"/>
    <property type="match status" value="1"/>
</dbReference>
<dbReference type="Gene3D" id="2.40.10.10">
    <property type="entry name" value="Trypsin-like serine proteases"/>
    <property type="match status" value="2"/>
</dbReference>
<keyword evidence="4" id="KW-1185">Reference proteome</keyword>
<dbReference type="AlphaFoldDB" id="A0A2V4MWV2"/>
<dbReference type="SUPFAM" id="SSF50494">
    <property type="entry name" value="Trypsin-like serine proteases"/>
    <property type="match status" value="1"/>
</dbReference>
<proteinExistence type="predicted"/>
<dbReference type="InterPro" id="IPR018114">
    <property type="entry name" value="TRYPSIN_HIS"/>
</dbReference>
<evidence type="ECO:0000313" key="3">
    <source>
        <dbReference type="EMBL" id="PYC73895.1"/>
    </source>
</evidence>
<protein>
    <recommendedName>
        <fullName evidence="2">Peptidase S1 domain-containing protein</fullName>
    </recommendedName>
</protein>
<dbReference type="InterPro" id="IPR050966">
    <property type="entry name" value="Glutamyl_endopeptidase"/>
</dbReference>
<evidence type="ECO:0000313" key="4">
    <source>
        <dbReference type="Proteomes" id="UP000248039"/>
    </source>
</evidence>
<organism evidence="3 4">
    <name type="scientific">Streptomyces tateyamensis</name>
    <dbReference type="NCBI Taxonomy" id="565073"/>
    <lineage>
        <taxon>Bacteria</taxon>
        <taxon>Bacillati</taxon>
        <taxon>Actinomycetota</taxon>
        <taxon>Actinomycetes</taxon>
        <taxon>Kitasatosporales</taxon>
        <taxon>Streptomycetaceae</taxon>
        <taxon>Streptomyces</taxon>
    </lineage>
</organism>
<dbReference type="GO" id="GO:0006508">
    <property type="term" value="P:proteolysis"/>
    <property type="evidence" value="ECO:0007669"/>
    <property type="project" value="InterPro"/>
</dbReference>
<sequence length="206" mass="21415">MGAVFTNDSSGDHFCTASVVDSAGQNLIVTAAHCVYDPGIGQRNDLVFVPGYRSGEAPNGVWPLAAITVDQSWAANGNPDLDVAFAVVQPQNGKQVQQVIGANKLGIDKGYQLPVKLTGYPSSADAPITCVNTTTEQSSTQLRIDCPAYTGGTSGSPWVTGFDPATRTGVVVGVIGGYQQGGDTPDTSYSSYFGDPVQALYDRATS</sequence>
<dbReference type="Pfam" id="PF00089">
    <property type="entry name" value="Trypsin"/>
    <property type="match status" value="1"/>
</dbReference>
<dbReference type="PANTHER" id="PTHR15462">
    <property type="entry name" value="SERINE PROTEASE"/>
    <property type="match status" value="1"/>
</dbReference>
<dbReference type="GO" id="GO:0004252">
    <property type="term" value="F:serine-type endopeptidase activity"/>
    <property type="evidence" value="ECO:0007669"/>
    <property type="project" value="InterPro"/>
</dbReference>
<reference evidence="3 4" key="1">
    <citation type="submission" date="2018-03" db="EMBL/GenBank/DDBJ databases">
        <title>Bioinformatic expansion and discovery of thiopeptide antibiotics.</title>
        <authorList>
            <person name="Schwalen C.J."/>
            <person name="Hudson G.A."/>
            <person name="Mitchell D.A."/>
        </authorList>
    </citation>
    <scope>NUCLEOTIDE SEQUENCE [LARGE SCALE GENOMIC DNA]</scope>
    <source>
        <strain evidence="3 4">ATCC 21389</strain>
    </source>
</reference>
<dbReference type="EMBL" id="PYBW01000098">
    <property type="protein sequence ID" value="PYC73895.1"/>
    <property type="molecule type" value="Genomic_DNA"/>
</dbReference>
<dbReference type="InterPro" id="IPR043504">
    <property type="entry name" value="Peptidase_S1_PA_chymotrypsin"/>
</dbReference>
<name>A0A2V4MWV2_9ACTN</name>
<evidence type="ECO:0000256" key="1">
    <source>
        <dbReference type="ARBA" id="ARBA00022729"/>
    </source>
</evidence>
<dbReference type="InterPro" id="IPR009003">
    <property type="entry name" value="Peptidase_S1_PA"/>
</dbReference>
<dbReference type="Proteomes" id="UP000248039">
    <property type="component" value="Unassembled WGS sequence"/>
</dbReference>
<evidence type="ECO:0000259" key="2">
    <source>
        <dbReference type="Pfam" id="PF00089"/>
    </source>
</evidence>
<accession>A0A2V4MWV2</accession>
<gene>
    <name evidence="3" type="ORF">C7C46_24955</name>
</gene>
<dbReference type="InterPro" id="IPR001254">
    <property type="entry name" value="Trypsin_dom"/>
</dbReference>
<feature type="domain" description="Peptidase S1" evidence="2">
    <location>
        <begin position="7"/>
        <end position="103"/>
    </location>
</feature>